<dbReference type="STRING" id="460265.Mnod_2218"/>
<evidence type="ECO:0000313" key="2">
    <source>
        <dbReference type="Proteomes" id="UP000008207"/>
    </source>
</evidence>
<dbReference type="Proteomes" id="UP000008207">
    <property type="component" value="Chromosome"/>
</dbReference>
<keyword evidence="2" id="KW-1185">Reference proteome</keyword>
<dbReference type="KEGG" id="mno:Mnod_2218"/>
<gene>
    <name evidence="1" type="ordered locus">Mnod_2218</name>
</gene>
<dbReference type="EMBL" id="CP001349">
    <property type="protein sequence ID" value="ACL57198.1"/>
    <property type="molecule type" value="Genomic_DNA"/>
</dbReference>
<organism evidence="1 2">
    <name type="scientific">Methylobacterium nodulans (strain LMG 21967 / CNCM I-2342 / ORS 2060)</name>
    <dbReference type="NCBI Taxonomy" id="460265"/>
    <lineage>
        <taxon>Bacteria</taxon>
        <taxon>Pseudomonadati</taxon>
        <taxon>Pseudomonadota</taxon>
        <taxon>Alphaproteobacteria</taxon>
        <taxon>Hyphomicrobiales</taxon>
        <taxon>Methylobacteriaceae</taxon>
        <taxon>Methylobacterium</taxon>
    </lineage>
</organism>
<evidence type="ECO:0000313" key="1">
    <source>
        <dbReference type="EMBL" id="ACL57198.1"/>
    </source>
</evidence>
<dbReference type="AlphaFoldDB" id="B8I9X0"/>
<dbReference type="HOGENOM" id="CLU_201155_0_0_5"/>
<accession>B8I9X0</accession>
<name>B8I9X0_METNO</name>
<protein>
    <submittedName>
        <fullName evidence="1">Uncharacterized protein</fullName>
    </submittedName>
</protein>
<proteinExistence type="predicted"/>
<reference evidence="1 2" key="1">
    <citation type="submission" date="2009-01" db="EMBL/GenBank/DDBJ databases">
        <title>Complete sequence of chromosome of Methylobacterium nodulans ORS 2060.</title>
        <authorList>
            <consortium name="US DOE Joint Genome Institute"/>
            <person name="Lucas S."/>
            <person name="Copeland A."/>
            <person name="Lapidus A."/>
            <person name="Glavina del Rio T."/>
            <person name="Dalin E."/>
            <person name="Tice H."/>
            <person name="Bruce D."/>
            <person name="Goodwin L."/>
            <person name="Pitluck S."/>
            <person name="Sims D."/>
            <person name="Brettin T."/>
            <person name="Detter J.C."/>
            <person name="Han C."/>
            <person name="Larimer F."/>
            <person name="Land M."/>
            <person name="Hauser L."/>
            <person name="Kyrpides N."/>
            <person name="Ivanova N."/>
            <person name="Marx C.J."/>
            <person name="Richardson P."/>
        </authorList>
    </citation>
    <scope>NUCLEOTIDE SEQUENCE [LARGE SCALE GENOMIC DNA]</scope>
    <source>
        <strain evidence="2">LMG 21967 / CNCM I-2342 / ORS 2060</strain>
    </source>
</reference>
<sequence>MSKENKGPAKMGTLSYYSVMNAEQLDFQQRRALTSVVHEAIQLAPKAYEVVVGRVEVRGPHAGVYEVTVRRVA</sequence>